<dbReference type="PROSITE" id="PS51257">
    <property type="entry name" value="PROKAR_LIPOPROTEIN"/>
    <property type="match status" value="1"/>
</dbReference>
<keyword evidence="1" id="KW-0732">Signal</keyword>
<protein>
    <recommendedName>
        <fullName evidence="2">DUF4142 domain-containing protein</fullName>
    </recommendedName>
</protein>
<reference evidence="3" key="1">
    <citation type="submission" date="2020-02" db="EMBL/GenBank/DDBJ databases">
        <authorList>
            <person name="Meier V. D."/>
        </authorList>
    </citation>
    <scope>NUCLEOTIDE SEQUENCE</scope>
    <source>
        <strain evidence="3">AVDCRST_MAG68</strain>
    </source>
</reference>
<feature type="domain" description="DUF4142" evidence="2">
    <location>
        <begin position="55"/>
        <end position="196"/>
    </location>
</feature>
<dbReference type="Gene3D" id="1.20.1260.10">
    <property type="match status" value="1"/>
</dbReference>
<sequence length="203" mass="20776">MKNAVLSLVALAALAACGGAQDAEQNAASAAPADTASAAAAPAPEAAAPATGGVTDPQIAHIVVTANQVDITAGELAQTRSANSKVKEFAQRMVTDHGGVNKAATELATRLGVTPEANPTSQQLQRGGEQNVSALQGLNGAEFDRAYVANEVTYHQAVLDALDQTLIPGAQNAELKTLLQQSRPAFVAHLEHARQLQASLGQK</sequence>
<organism evidence="3">
    <name type="scientific">uncultured Gemmatimonadota bacterium</name>
    <dbReference type="NCBI Taxonomy" id="203437"/>
    <lineage>
        <taxon>Bacteria</taxon>
        <taxon>Pseudomonadati</taxon>
        <taxon>Gemmatimonadota</taxon>
        <taxon>environmental samples</taxon>
    </lineage>
</organism>
<name>A0A6J4KGW1_9BACT</name>
<proteinExistence type="predicted"/>
<dbReference type="Pfam" id="PF13628">
    <property type="entry name" value="DUF4142"/>
    <property type="match status" value="1"/>
</dbReference>
<dbReference type="EMBL" id="CADCTW010000042">
    <property type="protein sequence ID" value="CAA9304652.1"/>
    <property type="molecule type" value="Genomic_DNA"/>
</dbReference>
<evidence type="ECO:0000259" key="2">
    <source>
        <dbReference type="Pfam" id="PF13628"/>
    </source>
</evidence>
<feature type="signal peptide" evidence="1">
    <location>
        <begin position="1"/>
        <end position="22"/>
    </location>
</feature>
<feature type="chain" id="PRO_5026875278" description="DUF4142 domain-containing protein" evidence="1">
    <location>
        <begin position="23"/>
        <end position="203"/>
    </location>
</feature>
<dbReference type="InterPro" id="IPR025419">
    <property type="entry name" value="DUF4142"/>
</dbReference>
<evidence type="ECO:0000256" key="1">
    <source>
        <dbReference type="SAM" id="SignalP"/>
    </source>
</evidence>
<accession>A0A6J4KGW1</accession>
<gene>
    <name evidence="3" type="ORF">AVDCRST_MAG68-728</name>
</gene>
<dbReference type="PANTHER" id="PTHR38593">
    <property type="entry name" value="BLR2558 PROTEIN"/>
    <property type="match status" value="1"/>
</dbReference>
<evidence type="ECO:0000313" key="3">
    <source>
        <dbReference type="EMBL" id="CAA9304652.1"/>
    </source>
</evidence>
<dbReference type="InterPro" id="IPR012347">
    <property type="entry name" value="Ferritin-like"/>
</dbReference>
<dbReference type="AlphaFoldDB" id="A0A6J4KGW1"/>
<dbReference type="PANTHER" id="PTHR38593:SF1">
    <property type="entry name" value="BLR2558 PROTEIN"/>
    <property type="match status" value="1"/>
</dbReference>